<sequence>MPETKPRVWNADDPQPNDVTKIRDAMGDVWTREWVLVGSNIWTTPDTIPMTWERIAKKYGPLTEVDPSAPATREATGSERPSLDDLARLLAEGMAGEVEKINAEAVAAAADATARAASWWEAAKFWCSDFRVASKLAKDETARANAAEAKLRFANDRINGLETSTAEAWLNHGVALNERKAAEAKLAELQRSYDRSLTARRDLRCKAIAEQAGNVCAQRERDEARQTLIEISDTIGDDDPCHDHADAHSILNQVRSLTAAYFAEPVTDREEPAEACGEPLPSDNAARCQNPPAHVGPHWTHGDGHGSTSWPASEEPALGDVIKCQQCGKQSRSISRGCSNCGLGVRYPCQLVPVSPSEEPAGETKPRTLLGWIVPDHIAFTIDGGSYVHIICRWALEDDCSTTTAKGNLAWIEQFLHAHAHGQSVERQAQEADRG</sequence>
<keyword evidence="3" id="KW-1185">Reference proteome</keyword>
<gene>
    <name evidence="2" type="ORF">ACFSUT_28035</name>
</gene>
<feature type="coiled-coil region" evidence="1">
    <location>
        <begin position="137"/>
        <end position="199"/>
    </location>
</feature>
<evidence type="ECO:0000256" key="1">
    <source>
        <dbReference type="SAM" id="Coils"/>
    </source>
</evidence>
<protein>
    <submittedName>
        <fullName evidence="2">Uncharacterized protein</fullName>
    </submittedName>
</protein>
<dbReference type="EMBL" id="JBHUKQ010000014">
    <property type="protein sequence ID" value="MFD2484158.1"/>
    <property type="molecule type" value="Genomic_DNA"/>
</dbReference>
<organism evidence="2 3">
    <name type="scientific">Amycolatopsis albidoflavus</name>
    <dbReference type="NCBI Taxonomy" id="102226"/>
    <lineage>
        <taxon>Bacteria</taxon>
        <taxon>Bacillati</taxon>
        <taxon>Actinomycetota</taxon>
        <taxon>Actinomycetes</taxon>
        <taxon>Pseudonocardiales</taxon>
        <taxon>Pseudonocardiaceae</taxon>
        <taxon>Amycolatopsis</taxon>
    </lineage>
</organism>
<accession>A0ABW5I4L0</accession>
<reference evidence="3" key="1">
    <citation type="journal article" date="2019" name="Int. J. Syst. Evol. Microbiol.">
        <title>The Global Catalogue of Microorganisms (GCM) 10K type strain sequencing project: providing services to taxonomists for standard genome sequencing and annotation.</title>
        <authorList>
            <consortium name="The Broad Institute Genomics Platform"/>
            <consortium name="The Broad Institute Genome Sequencing Center for Infectious Disease"/>
            <person name="Wu L."/>
            <person name="Ma J."/>
        </authorList>
    </citation>
    <scope>NUCLEOTIDE SEQUENCE [LARGE SCALE GENOMIC DNA]</scope>
    <source>
        <strain evidence="3">CGMCC 4.7638</strain>
    </source>
</reference>
<dbReference type="Proteomes" id="UP001597542">
    <property type="component" value="Unassembled WGS sequence"/>
</dbReference>
<name>A0ABW5I4L0_9PSEU</name>
<keyword evidence="1" id="KW-0175">Coiled coil</keyword>
<evidence type="ECO:0000313" key="2">
    <source>
        <dbReference type="EMBL" id="MFD2484158.1"/>
    </source>
</evidence>
<evidence type="ECO:0000313" key="3">
    <source>
        <dbReference type="Proteomes" id="UP001597542"/>
    </source>
</evidence>
<proteinExistence type="predicted"/>
<dbReference type="RefSeq" id="WP_344283183.1">
    <property type="nucleotide sequence ID" value="NZ_BAAAHV010000022.1"/>
</dbReference>
<comment type="caution">
    <text evidence="2">The sequence shown here is derived from an EMBL/GenBank/DDBJ whole genome shotgun (WGS) entry which is preliminary data.</text>
</comment>